<dbReference type="InterPro" id="IPR021866">
    <property type="entry name" value="SpoIIAA-like"/>
</dbReference>
<dbReference type="Gene3D" id="3.40.50.10600">
    <property type="entry name" value="SpoIIaa-like domains"/>
    <property type="match status" value="1"/>
</dbReference>
<reference evidence="1 2" key="1">
    <citation type="submission" date="2019-02" db="EMBL/GenBank/DDBJ databases">
        <title>Deep-cultivation of Planctomycetes and their phenomic and genomic characterization uncovers novel biology.</title>
        <authorList>
            <person name="Wiegand S."/>
            <person name="Jogler M."/>
            <person name="Boedeker C."/>
            <person name="Pinto D."/>
            <person name="Vollmers J."/>
            <person name="Rivas-Marin E."/>
            <person name="Kohn T."/>
            <person name="Peeters S.H."/>
            <person name="Heuer A."/>
            <person name="Rast P."/>
            <person name="Oberbeckmann S."/>
            <person name="Bunk B."/>
            <person name="Jeske O."/>
            <person name="Meyerdierks A."/>
            <person name="Storesund J.E."/>
            <person name="Kallscheuer N."/>
            <person name="Luecker S."/>
            <person name="Lage O.M."/>
            <person name="Pohl T."/>
            <person name="Merkel B.J."/>
            <person name="Hornburger P."/>
            <person name="Mueller R.-W."/>
            <person name="Bruemmer F."/>
            <person name="Labrenz M."/>
            <person name="Spormann A.M."/>
            <person name="Op den Camp H."/>
            <person name="Overmann J."/>
            <person name="Amann R."/>
            <person name="Jetten M.S.M."/>
            <person name="Mascher T."/>
            <person name="Medema M.H."/>
            <person name="Devos D.P."/>
            <person name="Kaster A.-K."/>
            <person name="Ovreas L."/>
            <person name="Rohde M."/>
            <person name="Galperin M.Y."/>
            <person name="Jogler C."/>
        </authorList>
    </citation>
    <scope>NUCLEOTIDE SEQUENCE [LARGE SCALE GENOMIC DNA]</scope>
    <source>
        <strain evidence="1 2">KS4</strain>
    </source>
</reference>
<dbReference type="OrthoDB" id="9811577at2"/>
<dbReference type="SUPFAM" id="SSF52091">
    <property type="entry name" value="SpoIIaa-like"/>
    <property type="match status" value="1"/>
</dbReference>
<dbReference type="RefSeq" id="WP_145072823.1">
    <property type="nucleotide sequence ID" value="NZ_CP036425.1"/>
</dbReference>
<keyword evidence="2" id="KW-1185">Reference proteome</keyword>
<evidence type="ECO:0000313" key="1">
    <source>
        <dbReference type="EMBL" id="QDU31993.1"/>
    </source>
</evidence>
<dbReference type="InterPro" id="IPR036513">
    <property type="entry name" value="STAS_dom_sf"/>
</dbReference>
<dbReference type="InterPro" id="IPR038396">
    <property type="entry name" value="SpoIIAA-like_sf"/>
</dbReference>
<proteinExistence type="predicted"/>
<organism evidence="1 2">
    <name type="scientific">Poriferisphaera corsica</name>
    <dbReference type="NCBI Taxonomy" id="2528020"/>
    <lineage>
        <taxon>Bacteria</taxon>
        <taxon>Pseudomonadati</taxon>
        <taxon>Planctomycetota</taxon>
        <taxon>Phycisphaerae</taxon>
        <taxon>Phycisphaerales</taxon>
        <taxon>Phycisphaeraceae</taxon>
        <taxon>Poriferisphaera</taxon>
    </lineage>
</organism>
<dbReference type="EMBL" id="CP036425">
    <property type="protein sequence ID" value="QDU31993.1"/>
    <property type="molecule type" value="Genomic_DNA"/>
</dbReference>
<accession>A0A517YP52</accession>
<dbReference type="AlphaFoldDB" id="A0A517YP52"/>
<protein>
    <recommendedName>
        <fullName evidence="3">STAS/SEC14 domain-containing protein</fullName>
    </recommendedName>
</protein>
<dbReference type="Proteomes" id="UP000317369">
    <property type="component" value="Chromosome"/>
</dbReference>
<evidence type="ECO:0008006" key="3">
    <source>
        <dbReference type="Google" id="ProtNLM"/>
    </source>
</evidence>
<name>A0A517YP52_9BACT</name>
<dbReference type="Pfam" id="PF11964">
    <property type="entry name" value="SpoIIAA-like"/>
    <property type="match status" value="1"/>
</dbReference>
<evidence type="ECO:0000313" key="2">
    <source>
        <dbReference type="Proteomes" id="UP000317369"/>
    </source>
</evidence>
<gene>
    <name evidence="1" type="ORF">KS4_00210</name>
</gene>
<dbReference type="KEGG" id="pcor:KS4_00210"/>
<sequence length="119" mass="13782">MIDPIQRDGVDNAIGFSIDGKLHADDYRRIIPICEQLIEDTGELRILVYLKHYEGASFAALFQDLKFDVSHWSKFKRIAMVGDKKWQAHMAKLTDLIMHGEVKHFTSDEMDEAWVWVSS</sequence>